<dbReference type="InterPro" id="IPR011055">
    <property type="entry name" value="Dup_hybrid_motif"/>
</dbReference>
<accession>A0A432Z7M2</accession>
<dbReference type="PANTHER" id="PTHR21666:SF285">
    <property type="entry name" value="M23 FAMILY METALLOPEPTIDASE"/>
    <property type="match status" value="1"/>
</dbReference>
<reference evidence="4" key="1">
    <citation type="journal article" date="2018" name="Front. Microbiol.">
        <title>Genome-Based Analysis Reveals the Taxonomy and Diversity of the Family Idiomarinaceae.</title>
        <authorList>
            <person name="Liu Y."/>
            <person name="Lai Q."/>
            <person name="Shao Z."/>
        </authorList>
    </citation>
    <scope>NUCLEOTIDE SEQUENCE [LARGE SCALE GENOMIC DNA]</scope>
    <source>
        <strain evidence="4">c121</strain>
    </source>
</reference>
<dbReference type="STRING" id="1122124.GCA_000423165_01260"/>
<dbReference type="SUPFAM" id="SSF51261">
    <property type="entry name" value="Duplicated hybrid motif"/>
    <property type="match status" value="1"/>
</dbReference>
<protein>
    <submittedName>
        <fullName evidence="3">M23 family peptidase</fullName>
    </submittedName>
</protein>
<dbReference type="PANTHER" id="PTHR21666">
    <property type="entry name" value="PEPTIDASE-RELATED"/>
    <property type="match status" value="1"/>
</dbReference>
<keyword evidence="1" id="KW-0732">Signal</keyword>
<evidence type="ECO:0000313" key="3">
    <source>
        <dbReference type="EMBL" id="RUO73912.1"/>
    </source>
</evidence>
<keyword evidence="4" id="KW-1185">Reference proteome</keyword>
<sequence>MRKTMLALSLLLGCTRAVASEGIELIGAPTSGGLMIGKTEVGATVRLNDKTLTVSEAGYVVFGFARDAATSQQLTVTLPDGRVHQQQLTLADRSYKIDRIEGVPQRTVTPDPKQMERAAREAKAVRAARSQHSQRTDFLTPVIAPAKGRISGVYGSQRVYNGKPGNPHYGQDIAAPTGTPVAVVWPGEVVFADSDLFYSGGTVIVEHGLGLTTTYIHLNSVDVKVGERLEQGHRIGTVGATGRATGPHLDWRVNWGDVRLDPALVLEHFDSISFSD</sequence>
<dbReference type="FunFam" id="2.70.70.10:FF:000019">
    <property type="entry name" value="M23 family peptidase"/>
    <property type="match status" value="1"/>
</dbReference>
<name>A0A432Z7M2_9GAMM</name>
<dbReference type="GO" id="GO:0004222">
    <property type="term" value="F:metalloendopeptidase activity"/>
    <property type="evidence" value="ECO:0007669"/>
    <property type="project" value="TreeGrafter"/>
</dbReference>
<feature type="domain" description="M23ase beta-sheet core" evidence="2">
    <location>
        <begin position="167"/>
        <end position="262"/>
    </location>
</feature>
<dbReference type="RefSeq" id="WP_026862218.1">
    <property type="nucleotide sequence ID" value="NZ_PIQE01000001.1"/>
</dbReference>
<dbReference type="InterPro" id="IPR016047">
    <property type="entry name" value="M23ase_b-sheet_dom"/>
</dbReference>
<evidence type="ECO:0000313" key="4">
    <source>
        <dbReference type="Proteomes" id="UP000287022"/>
    </source>
</evidence>
<dbReference type="Pfam" id="PF01551">
    <property type="entry name" value="Peptidase_M23"/>
    <property type="match status" value="1"/>
</dbReference>
<dbReference type="InterPro" id="IPR050570">
    <property type="entry name" value="Cell_wall_metabolism_enzyme"/>
</dbReference>
<dbReference type="Gene3D" id="2.70.70.10">
    <property type="entry name" value="Glucose Permease (Domain IIA)"/>
    <property type="match status" value="1"/>
</dbReference>
<evidence type="ECO:0000256" key="1">
    <source>
        <dbReference type="SAM" id="SignalP"/>
    </source>
</evidence>
<organism evidence="3 4">
    <name type="scientific">Pseudidiomarina sediminum</name>
    <dbReference type="NCBI Taxonomy" id="431675"/>
    <lineage>
        <taxon>Bacteria</taxon>
        <taxon>Pseudomonadati</taxon>
        <taxon>Pseudomonadota</taxon>
        <taxon>Gammaproteobacteria</taxon>
        <taxon>Alteromonadales</taxon>
        <taxon>Idiomarinaceae</taxon>
        <taxon>Pseudidiomarina</taxon>
    </lineage>
</organism>
<evidence type="ECO:0000259" key="2">
    <source>
        <dbReference type="Pfam" id="PF01551"/>
    </source>
</evidence>
<feature type="chain" id="PRO_5018977408" evidence="1">
    <location>
        <begin position="20"/>
        <end position="276"/>
    </location>
</feature>
<dbReference type="Proteomes" id="UP000287022">
    <property type="component" value="Unassembled WGS sequence"/>
</dbReference>
<proteinExistence type="predicted"/>
<comment type="caution">
    <text evidence="3">The sequence shown here is derived from an EMBL/GenBank/DDBJ whole genome shotgun (WGS) entry which is preliminary data.</text>
</comment>
<dbReference type="CDD" id="cd12797">
    <property type="entry name" value="M23_peptidase"/>
    <property type="match status" value="1"/>
</dbReference>
<feature type="signal peptide" evidence="1">
    <location>
        <begin position="1"/>
        <end position="19"/>
    </location>
</feature>
<dbReference type="EMBL" id="PIQE01000001">
    <property type="protein sequence ID" value="RUO73912.1"/>
    <property type="molecule type" value="Genomic_DNA"/>
</dbReference>
<gene>
    <name evidence="3" type="ORF">CWI80_00675</name>
</gene>
<dbReference type="AlphaFoldDB" id="A0A432Z7M2"/>